<organism evidence="7 8">
    <name type="scientific">Poecilia latipinna</name>
    <name type="common">sailfin molly</name>
    <dbReference type="NCBI Taxonomy" id="48699"/>
    <lineage>
        <taxon>Eukaryota</taxon>
        <taxon>Metazoa</taxon>
        <taxon>Chordata</taxon>
        <taxon>Craniata</taxon>
        <taxon>Vertebrata</taxon>
        <taxon>Euteleostomi</taxon>
        <taxon>Actinopterygii</taxon>
        <taxon>Neopterygii</taxon>
        <taxon>Teleostei</taxon>
        <taxon>Neoteleostei</taxon>
        <taxon>Acanthomorphata</taxon>
        <taxon>Ovalentaria</taxon>
        <taxon>Atherinomorphae</taxon>
        <taxon>Cyprinodontiformes</taxon>
        <taxon>Poeciliidae</taxon>
        <taxon>Poeciliinae</taxon>
        <taxon>Poecilia</taxon>
    </lineage>
</organism>
<name>A0A3B3UNW8_9TELE</name>
<dbReference type="AlphaFoldDB" id="A0A3B3UNW8"/>
<dbReference type="PANTHER" id="PTHR19282">
    <property type="entry name" value="TETRASPANIN"/>
    <property type="match status" value="1"/>
</dbReference>
<comment type="subcellular location">
    <subcellularLocation>
        <location evidence="1 6">Membrane</location>
        <topology evidence="1 6">Multi-pass membrane protein</topology>
    </subcellularLocation>
</comment>
<dbReference type="PRINTS" id="PR00259">
    <property type="entry name" value="TMFOUR"/>
</dbReference>
<proteinExistence type="inferred from homology"/>
<reference evidence="7" key="2">
    <citation type="submission" date="2025-09" db="UniProtKB">
        <authorList>
            <consortium name="Ensembl"/>
        </authorList>
    </citation>
    <scope>IDENTIFICATION</scope>
</reference>
<dbReference type="GO" id="GO:0005886">
    <property type="term" value="C:plasma membrane"/>
    <property type="evidence" value="ECO:0007669"/>
    <property type="project" value="TreeGrafter"/>
</dbReference>
<evidence type="ECO:0000256" key="3">
    <source>
        <dbReference type="ARBA" id="ARBA00022692"/>
    </source>
</evidence>
<dbReference type="Proteomes" id="UP000261500">
    <property type="component" value="Unplaced"/>
</dbReference>
<feature type="transmembrane region" description="Helical" evidence="6">
    <location>
        <begin position="89"/>
        <end position="113"/>
    </location>
</feature>
<protein>
    <recommendedName>
        <fullName evidence="6">Tetraspanin</fullName>
    </recommendedName>
</protein>
<dbReference type="InterPro" id="IPR018499">
    <property type="entry name" value="Tetraspanin/Peripherin"/>
</dbReference>
<dbReference type="GeneTree" id="ENSGT00940000164506"/>
<feature type="transmembrane region" description="Helical" evidence="6">
    <location>
        <begin position="58"/>
        <end position="82"/>
    </location>
</feature>
<dbReference type="Gene3D" id="1.10.1450.10">
    <property type="entry name" value="Tetraspanin"/>
    <property type="match status" value="1"/>
</dbReference>
<sequence length="247" mass="27069">MCCTGFLKVMMFIFNGGIFLAGLVILGVGIWVTVDSDSLLNLVEKVVDLPDEVFKLNYVGYMLIGVGAVLLIIGFLGCCGAINENRCMLLTFFSLVLIIFIVEVAGGIVLFVFTDEVDQIFNNLENDVITDIQANYGKDPGMTELWNITMEQSRCCGYKNYTDFYGSPFNIGGEYPPPCCHSSTGPCTSDLARISNVKGCFVKLVELLEENSIIIAGVAIGIASLEVNQYLIRFSIFLILNVPSRDS</sequence>
<dbReference type="PROSITE" id="PS00421">
    <property type="entry name" value="TM4_1"/>
    <property type="match status" value="1"/>
</dbReference>
<dbReference type="InterPro" id="IPR000301">
    <property type="entry name" value="Tetraspanin_animals"/>
</dbReference>
<feature type="transmembrane region" description="Helical" evidence="6">
    <location>
        <begin position="12"/>
        <end position="34"/>
    </location>
</feature>
<dbReference type="InterPro" id="IPR018503">
    <property type="entry name" value="Tetraspanin_CS"/>
</dbReference>
<reference evidence="7" key="1">
    <citation type="submission" date="2025-08" db="UniProtKB">
        <authorList>
            <consortium name="Ensembl"/>
        </authorList>
    </citation>
    <scope>IDENTIFICATION</scope>
</reference>
<dbReference type="PANTHER" id="PTHR19282:SF561">
    <property type="entry name" value="TETRASPANIN"/>
    <property type="match status" value="1"/>
</dbReference>
<dbReference type="SUPFAM" id="SSF48652">
    <property type="entry name" value="Tetraspanin"/>
    <property type="match status" value="1"/>
</dbReference>
<dbReference type="Pfam" id="PF00335">
    <property type="entry name" value="Tetraspanin"/>
    <property type="match status" value="1"/>
</dbReference>
<evidence type="ECO:0000256" key="6">
    <source>
        <dbReference type="RuleBase" id="RU361218"/>
    </source>
</evidence>
<evidence type="ECO:0000256" key="4">
    <source>
        <dbReference type="ARBA" id="ARBA00022989"/>
    </source>
</evidence>
<dbReference type="InterPro" id="IPR008952">
    <property type="entry name" value="Tetraspanin_EC2_sf"/>
</dbReference>
<evidence type="ECO:0000313" key="7">
    <source>
        <dbReference type="Ensembl" id="ENSPLAP00000014421.1"/>
    </source>
</evidence>
<comment type="similarity">
    <text evidence="2 6">Belongs to the tetraspanin (TM4SF) family.</text>
</comment>
<accession>A0A3B3UNW8</accession>
<evidence type="ECO:0000313" key="8">
    <source>
        <dbReference type="Proteomes" id="UP000261500"/>
    </source>
</evidence>
<dbReference type="Ensembl" id="ENSPLAT00000022742.1">
    <property type="protein sequence ID" value="ENSPLAP00000014421.1"/>
    <property type="gene ID" value="ENSPLAG00000018292.1"/>
</dbReference>
<dbReference type="PIRSF" id="PIRSF002419">
    <property type="entry name" value="Tetraspanin"/>
    <property type="match status" value="1"/>
</dbReference>
<keyword evidence="4 6" id="KW-1133">Transmembrane helix</keyword>
<keyword evidence="5 6" id="KW-0472">Membrane</keyword>
<evidence type="ECO:0000256" key="1">
    <source>
        <dbReference type="ARBA" id="ARBA00004141"/>
    </source>
</evidence>
<keyword evidence="8" id="KW-1185">Reference proteome</keyword>
<evidence type="ECO:0000256" key="2">
    <source>
        <dbReference type="ARBA" id="ARBA00006840"/>
    </source>
</evidence>
<evidence type="ECO:0000256" key="5">
    <source>
        <dbReference type="ARBA" id="ARBA00023136"/>
    </source>
</evidence>
<keyword evidence="3 6" id="KW-0812">Transmembrane</keyword>
<comment type="caution">
    <text evidence="6">Lacks conserved residue(s) required for the propagation of feature annotation.</text>
</comment>